<keyword evidence="2" id="KW-1185">Reference proteome</keyword>
<evidence type="ECO:0000313" key="1">
    <source>
        <dbReference type="EMBL" id="BBP46343.1"/>
    </source>
</evidence>
<protein>
    <submittedName>
        <fullName evidence="1">Uncharacterized protein</fullName>
    </submittedName>
</protein>
<name>A0A6F8PW23_9GAMM</name>
<sequence length="78" mass="8841">MIKFVTDVRPGEKDILTPVKHEKLKVTDLDGRLVVVVESPVEGWSDELLWRWSEMLKQVTENGADAYLGDVWVGSTEV</sequence>
<evidence type="ECO:0000313" key="2">
    <source>
        <dbReference type="Proteomes" id="UP000501726"/>
    </source>
</evidence>
<dbReference type="Proteomes" id="UP000501726">
    <property type="component" value="Chromosome"/>
</dbReference>
<dbReference type="AlphaFoldDB" id="A0A6F8PW23"/>
<dbReference type="EMBL" id="AP021889">
    <property type="protein sequence ID" value="BBP46343.1"/>
    <property type="molecule type" value="Genomic_DNA"/>
</dbReference>
<dbReference type="RefSeq" id="WP_173272861.1">
    <property type="nucleotide sequence ID" value="NZ_AP021889.1"/>
</dbReference>
<dbReference type="KEGG" id="tse:THMIRHAS_17160"/>
<organism evidence="1 2">
    <name type="scientific">Thiosulfatimonas sediminis</name>
    <dbReference type="NCBI Taxonomy" id="2675054"/>
    <lineage>
        <taxon>Bacteria</taxon>
        <taxon>Pseudomonadati</taxon>
        <taxon>Pseudomonadota</taxon>
        <taxon>Gammaproteobacteria</taxon>
        <taxon>Thiotrichales</taxon>
        <taxon>Piscirickettsiaceae</taxon>
        <taxon>Thiosulfatimonas</taxon>
    </lineage>
</organism>
<accession>A0A6F8PW23</accession>
<gene>
    <name evidence="1" type="ORF">THMIRHAS_17160</name>
</gene>
<reference evidence="2" key="1">
    <citation type="submission" date="2019-11" db="EMBL/GenBank/DDBJ databases">
        <title>Isolation and characterization of two novel species in the genus Thiomicrorhabdus.</title>
        <authorList>
            <person name="Mochizuki J."/>
            <person name="Kojima H."/>
            <person name="Fukui M."/>
        </authorList>
    </citation>
    <scope>NUCLEOTIDE SEQUENCE [LARGE SCALE GENOMIC DNA]</scope>
    <source>
        <strain evidence="2">aks77</strain>
    </source>
</reference>
<proteinExistence type="predicted"/>